<name>A0A369WC05_9GAMM</name>
<organism evidence="1 2">
    <name type="scientific">Motiliproteus coralliicola</name>
    <dbReference type="NCBI Taxonomy" id="2283196"/>
    <lineage>
        <taxon>Bacteria</taxon>
        <taxon>Pseudomonadati</taxon>
        <taxon>Pseudomonadota</taxon>
        <taxon>Gammaproteobacteria</taxon>
        <taxon>Oceanospirillales</taxon>
        <taxon>Oceanospirillaceae</taxon>
        <taxon>Motiliproteus</taxon>
    </lineage>
</organism>
<reference evidence="1 2" key="1">
    <citation type="submission" date="2018-07" db="EMBL/GenBank/DDBJ databases">
        <title>Motiliproteus coralliicola sp. nov., a bacterium isolated from Coral.</title>
        <authorList>
            <person name="Wang G."/>
        </authorList>
    </citation>
    <scope>NUCLEOTIDE SEQUENCE [LARGE SCALE GENOMIC DNA]</scope>
    <source>
        <strain evidence="1 2">C34</strain>
    </source>
</reference>
<evidence type="ECO:0000313" key="1">
    <source>
        <dbReference type="EMBL" id="RDE19550.1"/>
    </source>
</evidence>
<dbReference type="SUPFAM" id="SSF52540">
    <property type="entry name" value="P-loop containing nucleoside triphosphate hydrolases"/>
    <property type="match status" value="1"/>
</dbReference>
<dbReference type="InterPro" id="IPR052922">
    <property type="entry name" value="Cytidylate_Kinase-2"/>
</dbReference>
<evidence type="ECO:0000313" key="2">
    <source>
        <dbReference type="Proteomes" id="UP000253769"/>
    </source>
</evidence>
<protein>
    <submittedName>
        <fullName evidence="1">AAA family ATPase</fullName>
    </submittedName>
</protein>
<dbReference type="EMBL" id="QQOH01000003">
    <property type="protein sequence ID" value="RDE19550.1"/>
    <property type="molecule type" value="Genomic_DNA"/>
</dbReference>
<accession>A0A369WC05</accession>
<keyword evidence="2" id="KW-1185">Reference proteome</keyword>
<dbReference type="PANTHER" id="PTHR37816:SF2">
    <property type="entry name" value="DNA TOPOLOGY MODULATION PROTEIN FLAR-RELATED PROTEIN"/>
    <property type="match status" value="1"/>
</dbReference>
<dbReference type="Proteomes" id="UP000253769">
    <property type="component" value="Unassembled WGS sequence"/>
</dbReference>
<dbReference type="InterPro" id="IPR027417">
    <property type="entry name" value="P-loop_NTPase"/>
</dbReference>
<proteinExistence type="predicted"/>
<dbReference type="PANTHER" id="PTHR37816">
    <property type="entry name" value="YALI0E33011P"/>
    <property type="match status" value="1"/>
</dbReference>
<gene>
    <name evidence="1" type="ORF">DV711_11715</name>
</gene>
<sequence length="174" mass="19886">MQRILIIGNSGSGKSWLGECLSESLELPYIGLDKVFWEAGGLQIKRDEADVYKRLQRIKVSEKWVVEGVFGKLITPFCDVASFLIFLDLPWKDCREGLLSRGTVSEKLSDPAAAKKGFNELLQWASEYNSRKTKTSHSYHNELFEKFCGKKVRLQSREEINEFCEVISTNKTLN</sequence>
<dbReference type="AlphaFoldDB" id="A0A369WC05"/>
<dbReference type="Gene3D" id="3.40.50.300">
    <property type="entry name" value="P-loop containing nucleotide triphosphate hydrolases"/>
    <property type="match status" value="1"/>
</dbReference>
<comment type="caution">
    <text evidence="1">The sequence shown here is derived from an EMBL/GenBank/DDBJ whole genome shotgun (WGS) entry which is preliminary data.</text>
</comment>